<dbReference type="Proteomes" id="UP000659344">
    <property type="component" value="Unassembled WGS sequence"/>
</dbReference>
<dbReference type="PROSITE" id="PS51352">
    <property type="entry name" value="THIOREDOXIN_2"/>
    <property type="match status" value="1"/>
</dbReference>
<sequence length="198" mass="21881">MNRNRWILIGLLLLLGVALYGNTGKGLLSFVRTTDKSETETNLDQNSESLSALAAAGAPKPGSATPEFTLKGLDGKSYQVGGQREKPLLLNFWASWCDPCKEEAPDLVDLAGKYSDKLDVYAVNVTQYDKIDNVKEFVETYNYTFPVLLDEKEEVFRKFNGAAFPTNVLIDKNGVIQELVIGVLSAEELEAKIKKLVD</sequence>
<evidence type="ECO:0000259" key="2">
    <source>
        <dbReference type="PROSITE" id="PS51352"/>
    </source>
</evidence>
<dbReference type="SUPFAM" id="SSF52833">
    <property type="entry name" value="Thioredoxin-like"/>
    <property type="match status" value="1"/>
</dbReference>
<dbReference type="Pfam" id="PF00578">
    <property type="entry name" value="AhpC-TSA"/>
    <property type="match status" value="1"/>
</dbReference>
<dbReference type="RefSeq" id="WP_188536488.1">
    <property type="nucleotide sequence ID" value="NZ_BMFT01000001.1"/>
</dbReference>
<dbReference type="InterPro" id="IPR050553">
    <property type="entry name" value="Thioredoxin_ResA/DsbE_sf"/>
</dbReference>
<evidence type="ECO:0000313" key="3">
    <source>
        <dbReference type="EMBL" id="GGH15924.1"/>
    </source>
</evidence>
<dbReference type="InterPro" id="IPR013766">
    <property type="entry name" value="Thioredoxin_domain"/>
</dbReference>
<dbReference type="Gene3D" id="3.40.30.10">
    <property type="entry name" value="Glutaredoxin"/>
    <property type="match status" value="1"/>
</dbReference>
<organism evidence="3 4">
    <name type="scientific">Paenibacillus segetis</name>
    <dbReference type="NCBI Taxonomy" id="1325360"/>
    <lineage>
        <taxon>Bacteria</taxon>
        <taxon>Bacillati</taxon>
        <taxon>Bacillota</taxon>
        <taxon>Bacilli</taxon>
        <taxon>Bacillales</taxon>
        <taxon>Paenibacillaceae</taxon>
        <taxon>Paenibacillus</taxon>
    </lineage>
</organism>
<reference evidence="4" key="1">
    <citation type="journal article" date="2019" name="Int. J. Syst. Evol. Microbiol.">
        <title>The Global Catalogue of Microorganisms (GCM) 10K type strain sequencing project: providing services to taxonomists for standard genome sequencing and annotation.</title>
        <authorList>
            <consortium name="The Broad Institute Genomics Platform"/>
            <consortium name="The Broad Institute Genome Sequencing Center for Infectious Disease"/>
            <person name="Wu L."/>
            <person name="Ma J."/>
        </authorList>
    </citation>
    <scope>NUCLEOTIDE SEQUENCE [LARGE SCALE GENOMIC DNA]</scope>
    <source>
        <strain evidence="4">CGMCC 1.12769</strain>
    </source>
</reference>
<dbReference type="EMBL" id="BMFT01000001">
    <property type="protein sequence ID" value="GGH15924.1"/>
    <property type="molecule type" value="Genomic_DNA"/>
</dbReference>
<dbReference type="CDD" id="cd02966">
    <property type="entry name" value="TlpA_like_family"/>
    <property type="match status" value="1"/>
</dbReference>
<keyword evidence="4" id="KW-1185">Reference proteome</keyword>
<dbReference type="PANTHER" id="PTHR42852">
    <property type="entry name" value="THIOL:DISULFIDE INTERCHANGE PROTEIN DSBE"/>
    <property type="match status" value="1"/>
</dbReference>
<evidence type="ECO:0000256" key="1">
    <source>
        <dbReference type="ARBA" id="ARBA00023157"/>
    </source>
</evidence>
<protein>
    <recommendedName>
        <fullName evidence="2">Thioredoxin domain-containing protein</fullName>
    </recommendedName>
</protein>
<evidence type="ECO:0000313" key="4">
    <source>
        <dbReference type="Proteomes" id="UP000659344"/>
    </source>
</evidence>
<name>A0ABQ1Y872_9BACL</name>
<gene>
    <name evidence="3" type="ORF">GCM10008013_10430</name>
</gene>
<keyword evidence="1" id="KW-1015">Disulfide bond</keyword>
<dbReference type="InterPro" id="IPR036249">
    <property type="entry name" value="Thioredoxin-like_sf"/>
</dbReference>
<dbReference type="InterPro" id="IPR000866">
    <property type="entry name" value="AhpC/TSA"/>
</dbReference>
<dbReference type="PANTHER" id="PTHR42852:SF1">
    <property type="entry name" value="THIOREDOXIN-LIKE PROTEIN YNEN"/>
    <property type="match status" value="1"/>
</dbReference>
<proteinExistence type="predicted"/>
<feature type="domain" description="Thioredoxin" evidence="2">
    <location>
        <begin position="59"/>
        <end position="198"/>
    </location>
</feature>
<comment type="caution">
    <text evidence="3">The sequence shown here is derived from an EMBL/GenBank/DDBJ whole genome shotgun (WGS) entry which is preliminary data.</text>
</comment>
<accession>A0ABQ1Y872</accession>